<accession>A0A4X1VES5</accession>
<protein>
    <submittedName>
        <fullName evidence="1">Uncharacterized protein</fullName>
    </submittedName>
</protein>
<dbReference type="Proteomes" id="UP000314985">
    <property type="component" value="Chromosome 8"/>
</dbReference>
<organism evidence="1 2">
    <name type="scientific">Sus scrofa</name>
    <name type="common">Pig</name>
    <dbReference type="NCBI Taxonomy" id="9823"/>
    <lineage>
        <taxon>Eukaryota</taxon>
        <taxon>Metazoa</taxon>
        <taxon>Chordata</taxon>
        <taxon>Craniata</taxon>
        <taxon>Vertebrata</taxon>
        <taxon>Euteleostomi</taxon>
        <taxon>Mammalia</taxon>
        <taxon>Eutheria</taxon>
        <taxon>Laurasiatheria</taxon>
        <taxon>Artiodactyla</taxon>
        <taxon>Suina</taxon>
        <taxon>Suidae</taxon>
        <taxon>Sus</taxon>
    </lineage>
</organism>
<evidence type="ECO:0000313" key="1">
    <source>
        <dbReference type="Ensembl" id="ENSSSCP00070039237.1"/>
    </source>
</evidence>
<reference evidence="1 2" key="1">
    <citation type="submission" date="2017-08" db="EMBL/GenBank/DDBJ databases">
        <title>USMARCv1.0.</title>
        <authorList>
            <person name="Hannum G.I."/>
            <person name="Koren S."/>
            <person name="Schroeder S.G."/>
            <person name="Chin S.C."/>
            <person name="Nonneman D.J."/>
            <person name="Becker S.A."/>
            <person name="Rosen B.D."/>
            <person name="Bickhart D.M."/>
            <person name="Putnam N.H."/>
            <person name="Green R.E."/>
            <person name="Tuggle C.K."/>
            <person name="Liu H."/>
            <person name="Rohrer G.A."/>
            <person name="Warr A."/>
            <person name="Hall R."/>
            <person name="Kim K."/>
            <person name="Hume D.A."/>
            <person name="Talbot R."/>
            <person name="Chow W."/>
            <person name="Howe K."/>
            <person name="Schwartz A.S."/>
            <person name="Watson M."/>
            <person name="Archibald A.L."/>
            <person name="Phillippy A.M."/>
            <person name="Smith T.P.L."/>
        </authorList>
    </citation>
    <scope>NUCLEOTIDE SEQUENCE [LARGE SCALE GENOMIC DNA]</scope>
</reference>
<evidence type="ECO:0000313" key="2">
    <source>
        <dbReference type="Proteomes" id="UP000314985"/>
    </source>
</evidence>
<reference evidence="1" key="2">
    <citation type="submission" date="2025-08" db="UniProtKB">
        <authorList>
            <consortium name="Ensembl"/>
        </authorList>
    </citation>
    <scope>IDENTIFICATION</scope>
</reference>
<name>A0A4X1VES5_PIG</name>
<dbReference type="AlphaFoldDB" id="A0A4X1VES5"/>
<proteinExistence type="predicted"/>
<sequence length="177" mass="20203">MWRGGADFQRCAGVGKGVPASPRYREPRTYITWEDNGSSLPEWTTPRPVQSFRTARESRVPNCVEALSIPVCIKSLAHVSFITCHPFLAHTYSHACTHTRTRTCTMMYPGEDIFYNQKGKCGISLKCRMLRSIFAWASFPAVFLAQGYTKHFMSPFGNDSNHSFRSIFWNDYSFLIP</sequence>
<dbReference type="Ensembl" id="ENSSSCT00070046500.1">
    <property type="protein sequence ID" value="ENSSSCP00070039237.1"/>
    <property type="gene ID" value="ENSSSCG00070023310.1"/>
</dbReference>